<evidence type="ECO:0000313" key="4">
    <source>
        <dbReference type="Proteomes" id="UP000743370"/>
    </source>
</evidence>
<feature type="region of interest" description="Disordered" evidence="1">
    <location>
        <begin position="324"/>
        <end position="348"/>
    </location>
</feature>
<feature type="region of interest" description="Disordered" evidence="1">
    <location>
        <begin position="859"/>
        <end position="882"/>
    </location>
</feature>
<feature type="region of interest" description="Disordered" evidence="1">
    <location>
        <begin position="1"/>
        <end position="29"/>
    </location>
</feature>
<proteinExistence type="predicted"/>
<feature type="region of interest" description="Disordered" evidence="1">
    <location>
        <begin position="793"/>
        <end position="847"/>
    </location>
</feature>
<feature type="compositionally biased region" description="Polar residues" evidence="1">
    <location>
        <begin position="551"/>
        <end position="562"/>
    </location>
</feature>
<dbReference type="Proteomes" id="UP000743370">
    <property type="component" value="Unassembled WGS sequence"/>
</dbReference>
<feature type="region of interest" description="Disordered" evidence="1">
    <location>
        <begin position="546"/>
        <end position="568"/>
    </location>
</feature>
<gene>
    <name evidence="3" type="ORF">HKW66_Vig0179710</name>
</gene>
<feature type="region of interest" description="Disordered" evidence="1">
    <location>
        <begin position="742"/>
        <end position="773"/>
    </location>
</feature>
<dbReference type="EMBL" id="JABFOF010000007">
    <property type="protein sequence ID" value="KAG2389898.1"/>
    <property type="molecule type" value="Genomic_DNA"/>
</dbReference>
<organism evidence="3 4">
    <name type="scientific">Phaseolus angularis</name>
    <name type="common">Azuki bean</name>
    <name type="synonym">Vigna angularis</name>
    <dbReference type="NCBI Taxonomy" id="3914"/>
    <lineage>
        <taxon>Eukaryota</taxon>
        <taxon>Viridiplantae</taxon>
        <taxon>Streptophyta</taxon>
        <taxon>Embryophyta</taxon>
        <taxon>Tracheophyta</taxon>
        <taxon>Spermatophyta</taxon>
        <taxon>Magnoliopsida</taxon>
        <taxon>eudicotyledons</taxon>
        <taxon>Gunneridae</taxon>
        <taxon>Pentapetalae</taxon>
        <taxon>rosids</taxon>
        <taxon>fabids</taxon>
        <taxon>Fabales</taxon>
        <taxon>Fabaceae</taxon>
        <taxon>Papilionoideae</taxon>
        <taxon>50 kb inversion clade</taxon>
        <taxon>NPAAA clade</taxon>
        <taxon>indigoferoid/millettioid clade</taxon>
        <taxon>Phaseoleae</taxon>
        <taxon>Vigna</taxon>
    </lineage>
</organism>
<feature type="compositionally biased region" description="Basic and acidic residues" evidence="1">
    <location>
        <begin position="334"/>
        <end position="343"/>
    </location>
</feature>
<reference evidence="3 4" key="1">
    <citation type="submission" date="2020-05" db="EMBL/GenBank/DDBJ databases">
        <title>Vigna angularis (adzuki bean) Var. LongXiaoDou No. 4 denovo assembly.</title>
        <authorList>
            <person name="Xiang H."/>
        </authorList>
    </citation>
    <scope>NUCLEOTIDE SEQUENCE [LARGE SCALE GENOMIC DNA]</scope>
    <source>
        <tissue evidence="3">Leaf</tissue>
    </source>
</reference>
<feature type="compositionally biased region" description="Low complexity" evidence="1">
    <location>
        <begin position="465"/>
        <end position="478"/>
    </location>
</feature>
<evidence type="ECO:0000313" key="3">
    <source>
        <dbReference type="EMBL" id="KAG2389898.1"/>
    </source>
</evidence>
<feature type="region of interest" description="Disordered" evidence="1">
    <location>
        <begin position="54"/>
        <end position="93"/>
    </location>
</feature>
<dbReference type="PANTHER" id="PTHR21669:SF28">
    <property type="entry name" value="YEMANUCLEIN"/>
    <property type="match status" value="1"/>
</dbReference>
<accession>A0A8T0JYL3</accession>
<protein>
    <submittedName>
        <fullName evidence="3">Ubinuclein-1 protein</fullName>
    </submittedName>
</protein>
<dbReference type="AlphaFoldDB" id="A0A8T0JYL3"/>
<dbReference type="GO" id="GO:0005634">
    <property type="term" value="C:nucleus"/>
    <property type="evidence" value="ECO:0007669"/>
    <property type="project" value="TreeGrafter"/>
</dbReference>
<feature type="compositionally biased region" description="Polar residues" evidence="1">
    <location>
        <begin position="868"/>
        <end position="882"/>
    </location>
</feature>
<dbReference type="PANTHER" id="PTHR21669">
    <property type="entry name" value="CAPZ-INTERACTING PROTEIN AND RELATED PROTEINS"/>
    <property type="match status" value="1"/>
</dbReference>
<feature type="region of interest" description="Disordered" evidence="1">
    <location>
        <begin position="402"/>
        <end position="451"/>
    </location>
</feature>
<dbReference type="GO" id="GO:0006325">
    <property type="term" value="P:chromatin organization"/>
    <property type="evidence" value="ECO:0007669"/>
    <property type="project" value="TreeGrafter"/>
</dbReference>
<feature type="region of interest" description="Disordered" evidence="1">
    <location>
        <begin position="463"/>
        <end position="492"/>
    </location>
</feature>
<sequence length="882" mass="96809">MAEDTAPLGGGDSSSAARAPSSFVKKGDRQMFTVELRPGETTIVSWKKLMKDANKVSNKGPTSAPEHLPNGNPVLESRIAPGQPKKTEEQGAPQPNRFSAVIEKIERLYMGKDSSDEEDLLDVPDDQYDTEDSFIDDAELDEYFEVDNSAIKHDGFFVNRGKLERINVAMKLCRTLAPNDELGGGGPRGGGYGGRPRGIELDGGGYWGGWESSIESFFLKFFMSSLYIMLRTLKGTKSSTATISPLLHVHLQVCHCLTSISTTTKVSISRLATIAPQPHHPSSTAPIAFSGSSASAVAVSPPLPCCHCLAAAITSNSTAILPIQQAKKRRRKDISKNPEENIDGHVSNKLVKVGKSAVVKTASLPVKNMLSSSNNVGVPSEHEDLKFQKQMDVSGISLKKKTADATPISDPPVCSKVSNNDPLDAEGADKQKTEVSQSKNTGDKFKDAGGLVDTSHHKYHEKNLSAHSKSQPGKSSSSLDNVENNGRSKDKNCIRELPDLNLSVGKIAIHALKSEHVLKKDGSSARSKITTLEKAIRDLEKIVTESRPPTMENQEGDNTPQTVKRRLPRDIKLKLAKVARLAQASQGKVSKDLINRLMSILGHLIQLRTLKEKDDRFQQIKKEVVQMIKMQTPSMESKLQQQAGASGEKEMGPDGKATTKKIFSMDTALEDRICDLYDLFVDGLDENAGPQIRKLYAELAELWPTGYMDNHGIKRAICRSKERRRALHIRHKDREKIKKKKLFAPRQDENARFDANPITSQQPMRERLATDSSSFNHISVNKAVSNTIAAPRIYNPSVNGSKPEKAKRSSSGSLDDDGDEDVLVKKRVKRRPEQGLEGNNFRPGKMTVFTRVDKTRSLKQSAGVLPKSNIQPSSLHGLEQSS</sequence>
<feature type="domain" description="Hpc2-related" evidence="2">
    <location>
        <begin position="125"/>
        <end position="164"/>
    </location>
</feature>
<name>A0A8T0JYL3_PHAAN</name>
<dbReference type="Pfam" id="PF08729">
    <property type="entry name" value="HUN"/>
    <property type="match status" value="1"/>
</dbReference>
<evidence type="ECO:0000259" key="2">
    <source>
        <dbReference type="Pfam" id="PF08729"/>
    </source>
</evidence>
<evidence type="ECO:0000256" key="1">
    <source>
        <dbReference type="SAM" id="MobiDB-lite"/>
    </source>
</evidence>
<dbReference type="InterPro" id="IPR014840">
    <property type="entry name" value="HRD"/>
</dbReference>
<comment type="caution">
    <text evidence="3">The sequence shown here is derived from an EMBL/GenBank/DDBJ whole genome shotgun (WGS) entry which is preliminary data.</text>
</comment>